<reference evidence="1" key="2">
    <citation type="journal article" date="2015" name="Data Brief">
        <title>Shoot transcriptome of the giant reed, Arundo donax.</title>
        <authorList>
            <person name="Barrero R.A."/>
            <person name="Guerrero F.D."/>
            <person name="Moolhuijzen P."/>
            <person name="Goolsby J.A."/>
            <person name="Tidwell J."/>
            <person name="Bellgard S.E."/>
            <person name="Bellgard M.I."/>
        </authorList>
    </citation>
    <scope>NUCLEOTIDE SEQUENCE</scope>
    <source>
        <tissue evidence="1">Shoot tissue taken approximately 20 cm above the soil surface</tissue>
    </source>
</reference>
<organism evidence="1">
    <name type="scientific">Arundo donax</name>
    <name type="common">Giant reed</name>
    <name type="synonym">Donax arundinaceus</name>
    <dbReference type="NCBI Taxonomy" id="35708"/>
    <lineage>
        <taxon>Eukaryota</taxon>
        <taxon>Viridiplantae</taxon>
        <taxon>Streptophyta</taxon>
        <taxon>Embryophyta</taxon>
        <taxon>Tracheophyta</taxon>
        <taxon>Spermatophyta</taxon>
        <taxon>Magnoliopsida</taxon>
        <taxon>Liliopsida</taxon>
        <taxon>Poales</taxon>
        <taxon>Poaceae</taxon>
        <taxon>PACMAD clade</taxon>
        <taxon>Arundinoideae</taxon>
        <taxon>Arundineae</taxon>
        <taxon>Arundo</taxon>
    </lineage>
</organism>
<reference evidence="1" key="1">
    <citation type="submission" date="2014-09" db="EMBL/GenBank/DDBJ databases">
        <authorList>
            <person name="Magalhaes I.L.F."/>
            <person name="Oliveira U."/>
            <person name="Santos F.R."/>
            <person name="Vidigal T.H.D.A."/>
            <person name="Brescovit A.D."/>
            <person name="Santos A.J."/>
        </authorList>
    </citation>
    <scope>NUCLEOTIDE SEQUENCE</scope>
    <source>
        <tissue evidence="1">Shoot tissue taken approximately 20 cm above the soil surface</tissue>
    </source>
</reference>
<dbReference type="EMBL" id="GBRH01173515">
    <property type="protein sequence ID" value="JAE24381.1"/>
    <property type="molecule type" value="Transcribed_RNA"/>
</dbReference>
<evidence type="ECO:0000313" key="1">
    <source>
        <dbReference type="EMBL" id="JAE24381.1"/>
    </source>
</evidence>
<proteinExistence type="predicted"/>
<accession>A0A0A9GPB0</accession>
<dbReference type="AlphaFoldDB" id="A0A0A9GPB0"/>
<sequence length="107" mass="12535">MCTWTIRSLRIRRFWPRISIRSQKHHSHTSTLQWRPLKLRGLYDVRLVSELRTYSLAFCLASSCLSLSPCDISYSRYFVNKDVILFAGRVRQVARSNNARITSVSPM</sequence>
<protein>
    <submittedName>
        <fullName evidence="1">Uncharacterized protein</fullName>
    </submittedName>
</protein>
<name>A0A0A9GPB0_ARUDO</name>